<accession>A0A1Q5QBX7</accession>
<feature type="compositionally biased region" description="Polar residues" evidence="1">
    <location>
        <begin position="641"/>
        <end position="662"/>
    </location>
</feature>
<dbReference type="GeneID" id="31001825"/>
<feature type="region of interest" description="Disordered" evidence="1">
    <location>
        <begin position="623"/>
        <end position="663"/>
    </location>
</feature>
<feature type="domain" description="SEC7" evidence="2">
    <location>
        <begin position="671"/>
        <end position="849"/>
    </location>
</feature>
<feature type="region of interest" description="Disordered" evidence="1">
    <location>
        <begin position="519"/>
        <end position="582"/>
    </location>
</feature>
<dbReference type="SMART" id="SM00222">
    <property type="entry name" value="Sec7"/>
    <property type="match status" value="1"/>
</dbReference>
<feature type="compositionally biased region" description="Low complexity" evidence="1">
    <location>
        <begin position="1003"/>
        <end position="1012"/>
    </location>
</feature>
<dbReference type="SUPFAM" id="SSF50729">
    <property type="entry name" value="PH domain-like"/>
    <property type="match status" value="1"/>
</dbReference>
<evidence type="ECO:0000313" key="4">
    <source>
        <dbReference type="Proteomes" id="UP000214365"/>
    </source>
</evidence>
<feature type="compositionally biased region" description="Low complexity" evidence="1">
    <location>
        <begin position="157"/>
        <end position="173"/>
    </location>
</feature>
<dbReference type="Proteomes" id="UP000214365">
    <property type="component" value="Unassembled WGS sequence"/>
</dbReference>
<feature type="compositionally biased region" description="Polar residues" evidence="1">
    <location>
        <begin position="623"/>
        <end position="633"/>
    </location>
</feature>
<dbReference type="InterPro" id="IPR041681">
    <property type="entry name" value="PH_9"/>
</dbReference>
<feature type="compositionally biased region" description="Polar residues" evidence="1">
    <location>
        <begin position="237"/>
        <end position="249"/>
    </location>
</feature>
<organism evidence="3 4">
    <name type="scientific">Talaromyces atroroseus</name>
    <dbReference type="NCBI Taxonomy" id="1441469"/>
    <lineage>
        <taxon>Eukaryota</taxon>
        <taxon>Fungi</taxon>
        <taxon>Dikarya</taxon>
        <taxon>Ascomycota</taxon>
        <taxon>Pezizomycotina</taxon>
        <taxon>Eurotiomycetes</taxon>
        <taxon>Eurotiomycetidae</taxon>
        <taxon>Eurotiales</taxon>
        <taxon>Trichocomaceae</taxon>
        <taxon>Talaromyces</taxon>
        <taxon>Talaromyces sect. Trachyspermi</taxon>
    </lineage>
</organism>
<dbReference type="PROSITE" id="PS50190">
    <property type="entry name" value="SEC7"/>
    <property type="match status" value="1"/>
</dbReference>
<gene>
    <name evidence="3" type="ORF">UA08_02070</name>
</gene>
<dbReference type="EMBL" id="LFMY01000002">
    <property type="protein sequence ID" value="OKL63457.1"/>
    <property type="molecule type" value="Genomic_DNA"/>
</dbReference>
<evidence type="ECO:0000259" key="2">
    <source>
        <dbReference type="PROSITE" id="PS50190"/>
    </source>
</evidence>
<dbReference type="Gene3D" id="1.10.1000.11">
    <property type="entry name" value="Arf Nucleotide-binding Site Opener,domain 2"/>
    <property type="match status" value="1"/>
</dbReference>
<dbReference type="PANTHER" id="PTHR10663:SF373">
    <property type="entry name" value="PH AND SEC7 DOMAIN-CONTAINING PROTEIN C11E3.11C"/>
    <property type="match status" value="1"/>
</dbReference>
<proteinExistence type="predicted"/>
<dbReference type="OrthoDB" id="2157641at2759"/>
<name>A0A1Q5QBX7_TALAT</name>
<protein>
    <recommendedName>
        <fullName evidence="2">SEC7 domain-containing protein</fullName>
    </recommendedName>
</protein>
<sequence length="1427" mass="157184">MGLDDFPRPPTHRGGLSRPDSSSQFQPQRHDRSYSPPSTPPSGDRKKPWSQPRALNTGLTYPGTFLDHSTPVEHPGRVSESGDEQDPHDLALSPKHITRTSVVDNMLLSLDQFTPGSPLFSDTRFFSNSPEPDPYAYSNNLNNHRFSPSQHARFRSRTLSSSISSDIGPVSYSDDPLEYSHIPRSSGRRSNGSSSLQPSQQRYDTARSRESVGSAYLTRNYDVEEETTSPHVRSRYSVRQGSKDSTNSADYDDPAFDEPYILNNHRRSMSLDYGSRPAFLANTLHSSELILDDLEAAPTPTVPPGPRRDLSGGLPGSLSQPRTPALSRRNSNRSARSTLTRKGRTETLGTSTIKYNVDTPRPPLPSSFIDPSAPSPTISYQKPILPQADSVPAKEKHGFFRRVFGSSKISSEQSTPENTKVSTPKSDNTTTPSQPRQEYAHPVVAKKASSFFRRRKKSIPDNIPPPLNLTPNASKALDMHAEPSPASSLRQTMDPYLSHTTPSFQKVMKDYPEDASTHIREHDPRVHLGPSQSLLDDSTPRPAGRQTRTADNQNQTTSTNKHVNENASSSNKSAYRPQTSPLAPRYNLFTANSQSSVPEKNLHINTSSNNLLPPLEVPSSSFMYSEPSPNLVQRSLKHEPSTGSNLSTSDASQYHTASNSPMIETPVLLTKSTQANQEESEIVSAETVDDVPTTADREKARKLFDNPEEVVGNEATAAWLGDIDRAMVRKAYMDLFNWTNMDILAALRSLCTKMALKGETQQVDRVLDALSSRWCECNSNHGFKAVDVVHTICYSLLLLNTDLHLADIDQKMTRNQFVRNTLPTVYRVACDAAPDGFETIRPGGKSRPQLNTAARSPSIPSADLTLPISEGDLKPKRSSVIVDGSSIHGPLISTPFQGTIKAWEAQIELVLKDFYNSIQKQRLPLYNALPESESLAPPTTATGNILRRSPSVLSKAGSDVIPRGRSADSRMTTGRWSSKPRSRARLYPASNMGSSRTSLDDQSSVWSPSASSTWSKYSLGKTMTSMSVDSLGSEYHRGGYQQSIGFANALSHAIIREDSANSVSSFEDPGTANPVLEDETLELMGAPWAKEGSLKHKQHLEAVDKKAKDRNWNECFAVIQRGWLRLFSFNATTKSMRMKSKQRQLGAGGGVVGGGNWMENAEEVWKFLLRQTIASALPPPGYSKSRPHVWALSLPTGAVHLFQVGTAEIVREFVTTANYWSARLSKQPLVGGVSNMEYGWSDAIINGALIHGDYHHRSPPHSSGAASAPAAAPRPSFQSSIRSSLDQQGGVRAKLPADRVHLSDWMPPQQSMNASNLTESEQLKALQDYVKNVEDDLQKHNELRPAMLLAFSPRHPNAAKAMANWERKSSYLLREIVKFRTYIDCLVAANAHKEKIYASRVEDNNDNDTAEDAVVSIESAVDSATTK</sequence>
<dbReference type="InterPro" id="IPR023394">
    <property type="entry name" value="Sec7_C_sf"/>
</dbReference>
<reference evidence="3 4" key="1">
    <citation type="submission" date="2015-06" db="EMBL/GenBank/DDBJ databases">
        <title>Talaromyces atroroseus IBT 11181 draft genome.</title>
        <authorList>
            <person name="Rasmussen K.B."/>
            <person name="Rasmussen S."/>
            <person name="Petersen B."/>
            <person name="Sicheritz-Ponten T."/>
            <person name="Mortensen U.H."/>
            <person name="Thrane U."/>
        </authorList>
    </citation>
    <scope>NUCLEOTIDE SEQUENCE [LARGE SCALE GENOMIC DNA]</scope>
    <source>
        <strain evidence="3 4">IBT 11181</strain>
    </source>
</reference>
<feature type="region of interest" description="Disordered" evidence="1">
    <location>
        <begin position="136"/>
        <end position="256"/>
    </location>
</feature>
<feature type="region of interest" description="Disordered" evidence="1">
    <location>
        <begin position="405"/>
        <end position="445"/>
    </location>
</feature>
<feature type="compositionally biased region" description="Low complexity" evidence="1">
    <location>
        <begin position="325"/>
        <end position="340"/>
    </location>
</feature>
<dbReference type="STRING" id="1441469.A0A1Q5QBX7"/>
<evidence type="ECO:0000313" key="3">
    <source>
        <dbReference type="EMBL" id="OKL63457.1"/>
    </source>
</evidence>
<feature type="region of interest" description="Disordered" evidence="1">
    <location>
        <begin position="841"/>
        <end position="870"/>
    </location>
</feature>
<evidence type="ECO:0000256" key="1">
    <source>
        <dbReference type="SAM" id="MobiDB-lite"/>
    </source>
</evidence>
<dbReference type="InterPro" id="IPR035999">
    <property type="entry name" value="Sec7_dom_sf"/>
</dbReference>
<comment type="caution">
    <text evidence="3">The sequence shown here is derived from an EMBL/GenBank/DDBJ whole genome shotgun (WGS) entry which is preliminary data.</text>
</comment>
<feature type="region of interest" description="Disordered" evidence="1">
    <location>
        <begin position="478"/>
        <end position="499"/>
    </location>
</feature>
<feature type="region of interest" description="Disordered" evidence="1">
    <location>
        <begin position="954"/>
        <end position="1012"/>
    </location>
</feature>
<dbReference type="Pfam" id="PF01369">
    <property type="entry name" value="Sec7"/>
    <property type="match status" value="1"/>
</dbReference>
<feature type="compositionally biased region" description="Low complexity" evidence="1">
    <location>
        <begin position="1260"/>
        <end position="1280"/>
    </location>
</feature>
<dbReference type="GO" id="GO:0032012">
    <property type="term" value="P:regulation of ARF protein signal transduction"/>
    <property type="evidence" value="ECO:0007669"/>
    <property type="project" value="InterPro"/>
</dbReference>
<feature type="compositionally biased region" description="Low complexity" evidence="1">
    <location>
        <begin position="184"/>
        <end position="195"/>
    </location>
</feature>
<feature type="compositionally biased region" description="Polar residues" evidence="1">
    <location>
        <begin position="848"/>
        <end position="859"/>
    </location>
</feature>
<dbReference type="InterPro" id="IPR011993">
    <property type="entry name" value="PH-like_dom_sf"/>
</dbReference>
<feature type="region of interest" description="Disordered" evidence="1">
    <location>
        <begin position="296"/>
        <end position="375"/>
    </location>
</feature>
<dbReference type="PANTHER" id="PTHR10663">
    <property type="entry name" value="GUANYL-NUCLEOTIDE EXCHANGE FACTOR"/>
    <property type="match status" value="1"/>
</dbReference>
<keyword evidence="4" id="KW-1185">Reference proteome</keyword>
<dbReference type="Pfam" id="PF15410">
    <property type="entry name" value="PH_9"/>
    <property type="match status" value="1"/>
</dbReference>
<feature type="compositionally biased region" description="Polar residues" evidence="1">
    <location>
        <begin position="991"/>
        <end position="1002"/>
    </location>
</feature>
<dbReference type="InterPro" id="IPR000904">
    <property type="entry name" value="Sec7_dom"/>
</dbReference>
<feature type="compositionally biased region" description="Polar residues" evidence="1">
    <location>
        <begin position="407"/>
        <end position="436"/>
    </location>
</feature>
<dbReference type="Gene3D" id="2.30.29.30">
    <property type="entry name" value="Pleckstrin-homology domain (PH domain)/Phosphotyrosine-binding domain (PTB)"/>
    <property type="match status" value="1"/>
</dbReference>
<dbReference type="GO" id="GO:0005085">
    <property type="term" value="F:guanyl-nucleotide exchange factor activity"/>
    <property type="evidence" value="ECO:0007669"/>
    <property type="project" value="InterPro"/>
</dbReference>
<feature type="compositionally biased region" description="Polar residues" evidence="1">
    <location>
        <begin position="137"/>
        <end position="150"/>
    </location>
</feature>
<dbReference type="RefSeq" id="XP_020123578.1">
    <property type="nucleotide sequence ID" value="XM_020261804.1"/>
</dbReference>
<dbReference type="SUPFAM" id="SSF48425">
    <property type="entry name" value="Sec7 domain"/>
    <property type="match status" value="1"/>
</dbReference>
<feature type="region of interest" description="Disordered" evidence="1">
    <location>
        <begin position="1255"/>
        <end position="1289"/>
    </location>
</feature>
<feature type="region of interest" description="Disordered" evidence="1">
    <location>
        <begin position="1"/>
        <end position="91"/>
    </location>
</feature>
<feature type="region of interest" description="Disordered" evidence="1">
    <location>
        <begin position="675"/>
        <end position="694"/>
    </location>
</feature>
<feature type="compositionally biased region" description="Polar residues" evidence="1">
    <location>
        <begin position="546"/>
        <end position="581"/>
    </location>
</feature>